<keyword evidence="2" id="KW-1185">Reference proteome</keyword>
<evidence type="ECO:0000313" key="2">
    <source>
        <dbReference type="Proteomes" id="UP000005273"/>
    </source>
</evidence>
<organism evidence="1 2">
    <name type="scientific">Acetomicrobium hydrogeniformans ATCC BAA-1850</name>
    <dbReference type="NCBI Taxonomy" id="592015"/>
    <lineage>
        <taxon>Bacteria</taxon>
        <taxon>Thermotogati</taxon>
        <taxon>Synergistota</taxon>
        <taxon>Synergistia</taxon>
        <taxon>Synergistales</taxon>
        <taxon>Acetomicrobiaceae</taxon>
        <taxon>Acetomicrobium</taxon>
    </lineage>
</organism>
<comment type="caution">
    <text evidence="1">The sequence shown here is derived from an EMBL/GenBank/DDBJ whole genome shotgun (WGS) entry which is preliminary data.</text>
</comment>
<sequence>MLTPLFPVPFSQLYYKIKKAVVSVPQPLGQQVLYLSLKDLCP</sequence>
<reference evidence="2" key="1">
    <citation type="submission" date="2012-09" db="EMBL/GenBank/DDBJ databases">
        <authorList>
            <person name="Weinstock G."/>
            <person name="Sodergren E."/>
            <person name="Clifton S."/>
            <person name="Fulton L."/>
            <person name="Fulton B."/>
            <person name="Courtney L."/>
            <person name="Fronick C."/>
            <person name="Harrison M."/>
            <person name="Strong C."/>
            <person name="Farmer C."/>
            <person name="Delehaunty K."/>
            <person name="Markovic C."/>
            <person name="Hall O."/>
            <person name="Minx P."/>
            <person name="Tomlinson C."/>
            <person name="Mitreva M."/>
            <person name="Nelson J."/>
            <person name="Hou S."/>
            <person name="Wollam A."/>
            <person name="Pepin K.H."/>
            <person name="Johnson M."/>
            <person name="Bhonagiri V."/>
            <person name="Nash W.E."/>
            <person name="Suruliraj S."/>
            <person name="Warren W."/>
            <person name="Chinwalla A."/>
            <person name="Mardis E.R."/>
            <person name="Wilson R.K."/>
        </authorList>
    </citation>
    <scope>NUCLEOTIDE SEQUENCE [LARGE SCALE GENOMIC DNA]</scope>
    <source>
        <strain evidence="2">OS1</strain>
    </source>
</reference>
<evidence type="ECO:0000313" key="1">
    <source>
        <dbReference type="EMBL" id="KRT35762.1"/>
    </source>
</evidence>
<gene>
    <name evidence="1" type="ORF">HMPREF1705_04676</name>
</gene>
<protein>
    <submittedName>
        <fullName evidence="1">Uncharacterized protein</fullName>
    </submittedName>
</protein>
<dbReference type="EMBL" id="ACJX03000001">
    <property type="protein sequence ID" value="KRT35762.1"/>
    <property type="molecule type" value="Genomic_DNA"/>
</dbReference>
<accession>A0A0T5XBZ1</accession>
<name>A0A0T5XBZ1_9BACT</name>
<dbReference type="Proteomes" id="UP000005273">
    <property type="component" value="Unassembled WGS sequence"/>
</dbReference>
<proteinExistence type="predicted"/>
<dbReference type="AlphaFoldDB" id="A0A0T5XBZ1"/>